<protein>
    <submittedName>
        <fullName evidence="1">Uncharacterized protein</fullName>
    </submittedName>
</protein>
<sequence length="99" mass="11498">MRCETRFETEESLQEVMRHIWTRLGNLMTTSRVCRPSVCLLFNTRSFSVSRVRWSIGRGAITPGNWRVSKLIFMFLATCLVCSSCVQLKRDSGLHLLVW</sequence>
<keyword evidence="2" id="KW-1185">Reference proteome</keyword>
<gene>
    <name evidence="1" type="ORF">P154DRAFT_243683</name>
</gene>
<organism evidence="1 2">
    <name type="scientific">Amniculicola lignicola CBS 123094</name>
    <dbReference type="NCBI Taxonomy" id="1392246"/>
    <lineage>
        <taxon>Eukaryota</taxon>
        <taxon>Fungi</taxon>
        <taxon>Dikarya</taxon>
        <taxon>Ascomycota</taxon>
        <taxon>Pezizomycotina</taxon>
        <taxon>Dothideomycetes</taxon>
        <taxon>Pleosporomycetidae</taxon>
        <taxon>Pleosporales</taxon>
        <taxon>Amniculicolaceae</taxon>
        <taxon>Amniculicola</taxon>
    </lineage>
</organism>
<proteinExistence type="predicted"/>
<reference evidence="1" key="1">
    <citation type="journal article" date="2020" name="Stud. Mycol.">
        <title>101 Dothideomycetes genomes: a test case for predicting lifestyles and emergence of pathogens.</title>
        <authorList>
            <person name="Haridas S."/>
            <person name="Albert R."/>
            <person name="Binder M."/>
            <person name="Bloem J."/>
            <person name="Labutti K."/>
            <person name="Salamov A."/>
            <person name="Andreopoulos B."/>
            <person name="Baker S."/>
            <person name="Barry K."/>
            <person name="Bills G."/>
            <person name="Bluhm B."/>
            <person name="Cannon C."/>
            <person name="Castanera R."/>
            <person name="Culley D."/>
            <person name="Daum C."/>
            <person name="Ezra D."/>
            <person name="Gonzalez J."/>
            <person name="Henrissat B."/>
            <person name="Kuo A."/>
            <person name="Liang C."/>
            <person name="Lipzen A."/>
            <person name="Lutzoni F."/>
            <person name="Magnuson J."/>
            <person name="Mondo S."/>
            <person name="Nolan M."/>
            <person name="Ohm R."/>
            <person name="Pangilinan J."/>
            <person name="Park H.-J."/>
            <person name="Ramirez L."/>
            <person name="Alfaro M."/>
            <person name="Sun H."/>
            <person name="Tritt A."/>
            <person name="Yoshinaga Y."/>
            <person name="Zwiers L.-H."/>
            <person name="Turgeon B."/>
            <person name="Goodwin S."/>
            <person name="Spatafora J."/>
            <person name="Crous P."/>
            <person name="Grigoriev I."/>
        </authorList>
    </citation>
    <scope>NUCLEOTIDE SEQUENCE</scope>
    <source>
        <strain evidence="1">CBS 123094</strain>
    </source>
</reference>
<accession>A0A6A5WF29</accession>
<evidence type="ECO:0000313" key="2">
    <source>
        <dbReference type="Proteomes" id="UP000799779"/>
    </source>
</evidence>
<name>A0A6A5WF29_9PLEO</name>
<dbReference type="Proteomes" id="UP000799779">
    <property type="component" value="Unassembled WGS sequence"/>
</dbReference>
<dbReference type="EMBL" id="ML977601">
    <property type="protein sequence ID" value="KAF1998751.1"/>
    <property type="molecule type" value="Genomic_DNA"/>
</dbReference>
<evidence type="ECO:0000313" key="1">
    <source>
        <dbReference type="EMBL" id="KAF1998751.1"/>
    </source>
</evidence>
<dbReference type="AlphaFoldDB" id="A0A6A5WF29"/>